<feature type="signal peptide" evidence="1">
    <location>
        <begin position="1"/>
        <end position="22"/>
    </location>
</feature>
<dbReference type="Proteomes" id="UP000494322">
    <property type="component" value="Unassembled WGS sequence"/>
</dbReference>
<proteinExistence type="predicted"/>
<gene>
    <name evidence="2" type="ORF">BCO9919_01876</name>
</gene>
<name>A0A6J5J1M5_9BURK</name>
<dbReference type="EMBL" id="CABWIK020000007">
    <property type="protein sequence ID" value="CAB3965517.1"/>
    <property type="molecule type" value="Genomic_DNA"/>
</dbReference>
<sequence length="95" mass="9692">MKTPRFAPGLALVCLTTLSACKPIPLSPAPTLTSNTCQAVSPCTLPMLAPRTNGELDAALTLAKAAWATCAAQVDMIAACQAGTPATRHGAHPHD</sequence>
<protein>
    <submittedName>
        <fullName evidence="2">Gp41, LysC</fullName>
    </submittedName>
</protein>
<feature type="chain" id="PRO_5027017981" evidence="1">
    <location>
        <begin position="23"/>
        <end position="95"/>
    </location>
</feature>
<dbReference type="PROSITE" id="PS51257">
    <property type="entry name" value="PROKAR_LIPOPROTEIN"/>
    <property type="match status" value="1"/>
</dbReference>
<evidence type="ECO:0000313" key="2">
    <source>
        <dbReference type="EMBL" id="CAB3965517.1"/>
    </source>
</evidence>
<dbReference type="Pfam" id="PF23793">
    <property type="entry name" value="LysC"/>
    <property type="match status" value="1"/>
</dbReference>
<accession>A0A6J5J1M5</accession>
<dbReference type="InterPro" id="IPR058979">
    <property type="entry name" value="LysC-like"/>
</dbReference>
<reference evidence="2 3" key="1">
    <citation type="submission" date="2020-04" db="EMBL/GenBank/DDBJ databases">
        <authorList>
            <person name="Depoorter E."/>
        </authorList>
    </citation>
    <scope>NUCLEOTIDE SEQUENCE [LARGE SCALE GENOMIC DNA]</scope>
    <source>
        <strain evidence="2 3">BCC0132</strain>
    </source>
</reference>
<dbReference type="AlphaFoldDB" id="A0A6J5J1M5"/>
<keyword evidence="1" id="KW-0732">Signal</keyword>
<organism evidence="2 3">
    <name type="scientific">Burkholderia cenocepacia</name>
    <dbReference type="NCBI Taxonomy" id="95486"/>
    <lineage>
        <taxon>Bacteria</taxon>
        <taxon>Pseudomonadati</taxon>
        <taxon>Pseudomonadota</taxon>
        <taxon>Betaproteobacteria</taxon>
        <taxon>Burkholderiales</taxon>
        <taxon>Burkholderiaceae</taxon>
        <taxon>Burkholderia</taxon>
        <taxon>Burkholderia cepacia complex</taxon>
    </lineage>
</organism>
<evidence type="ECO:0000256" key="1">
    <source>
        <dbReference type="SAM" id="SignalP"/>
    </source>
</evidence>
<dbReference type="NCBIfam" id="NF038368">
    <property type="entry name" value="P2_Rz1"/>
    <property type="match status" value="1"/>
</dbReference>
<dbReference type="InterPro" id="IPR047737">
    <property type="entry name" value="LysC"/>
</dbReference>
<evidence type="ECO:0000313" key="3">
    <source>
        <dbReference type="Proteomes" id="UP000494322"/>
    </source>
</evidence>